<dbReference type="InterPro" id="IPR036291">
    <property type="entry name" value="NAD(P)-bd_dom_sf"/>
</dbReference>
<dbReference type="Pfam" id="PF21077">
    <property type="entry name" value="GDH_ACT3"/>
    <property type="match status" value="1"/>
</dbReference>
<name>A0A3N1LIC5_9PROT</name>
<feature type="domain" description="NAD-glutamate dehydrogenase ACT3" evidence="6">
    <location>
        <begin position="548"/>
        <end position="626"/>
    </location>
</feature>
<feature type="domain" description="NAD-glutamate dehydrogenase catalytic" evidence="2">
    <location>
        <begin position="725"/>
        <end position="1224"/>
    </location>
</feature>
<dbReference type="Pfam" id="PF05088">
    <property type="entry name" value="Bac_GDH_CD"/>
    <property type="match status" value="1"/>
</dbReference>
<dbReference type="EMBL" id="RJKX01000014">
    <property type="protein sequence ID" value="ROP91030.1"/>
    <property type="molecule type" value="Genomic_DNA"/>
</dbReference>
<dbReference type="InterPro" id="IPR049062">
    <property type="entry name" value="NAD_Glu_DH_ACT2"/>
</dbReference>
<dbReference type="Proteomes" id="UP000278222">
    <property type="component" value="Unassembled WGS sequence"/>
</dbReference>
<keyword evidence="8" id="KW-1185">Reference proteome</keyword>
<accession>A0A3N1LIC5</accession>
<dbReference type="InterPro" id="IPR024727">
    <property type="entry name" value="NAD_Glu_DH_N_ACT1"/>
</dbReference>
<dbReference type="InterPro" id="IPR048381">
    <property type="entry name" value="GDH_C"/>
</dbReference>
<dbReference type="InterPro" id="IPR049056">
    <property type="entry name" value="NAD_Glu_DH_HM3"/>
</dbReference>
<dbReference type="OrthoDB" id="9758052at2"/>
<dbReference type="Pfam" id="PF21079">
    <property type="entry name" value="GDH_HM2"/>
    <property type="match status" value="1"/>
</dbReference>
<dbReference type="SUPFAM" id="SSF51735">
    <property type="entry name" value="NAD(P)-binding Rossmann-fold domains"/>
    <property type="match status" value="1"/>
</dbReference>
<dbReference type="Pfam" id="PF21075">
    <property type="entry name" value="GDH_ACT1"/>
    <property type="match status" value="1"/>
</dbReference>
<evidence type="ECO:0000313" key="8">
    <source>
        <dbReference type="Proteomes" id="UP000278222"/>
    </source>
</evidence>
<feature type="domain" description="NAD-glutamate dehydrogenase N-terminal ACT1" evidence="4">
    <location>
        <begin position="35"/>
        <end position="171"/>
    </location>
</feature>
<feature type="domain" description="NAD-specific glutamate dehydrogenase C-terminal" evidence="3">
    <location>
        <begin position="1270"/>
        <end position="1606"/>
    </location>
</feature>
<dbReference type="RefSeq" id="WP_123690609.1">
    <property type="nucleotide sequence ID" value="NZ_AP019700.1"/>
</dbReference>
<evidence type="ECO:0000259" key="6">
    <source>
        <dbReference type="Pfam" id="PF21077"/>
    </source>
</evidence>
<organism evidence="7 8">
    <name type="scientific">Stella humosa</name>
    <dbReference type="NCBI Taxonomy" id="94"/>
    <lineage>
        <taxon>Bacteria</taxon>
        <taxon>Pseudomonadati</taxon>
        <taxon>Pseudomonadota</taxon>
        <taxon>Alphaproteobacteria</taxon>
        <taxon>Rhodospirillales</taxon>
        <taxon>Stellaceae</taxon>
        <taxon>Stella</taxon>
    </lineage>
</organism>
<reference evidence="7 8" key="1">
    <citation type="submission" date="2018-11" db="EMBL/GenBank/DDBJ databases">
        <title>Genomic Encyclopedia of Type Strains, Phase IV (KMG-IV): sequencing the most valuable type-strain genomes for metagenomic binning, comparative biology and taxonomic classification.</title>
        <authorList>
            <person name="Goeker M."/>
        </authorList>
    </citation>
    <scope>NUCLEOTIDE SEQUENCE [LARGE SCALE GENOMIC DNA]</scope>
    <source>
        <strain evidence="7 8">DSM 5900</strain>
    </source>
</reference>
<dbReference type="InterPro" id="IPR007780">
    <property type="entry name" value="NAD_Glu_DH_bac"/>
</dbReference>
<keyword evidence="1" id="KW-0560">Oxidoreductase</keyword>
<dbReference type="InterPro" id="IPR049059">
    <property type="entry name" value="NAD_Glu_DH_HM1"/>
</dbReference>
<evidence type="ECO:0000256" key="1">
    <source>
        <dbReference type="ARBA" id="ARBA00023002"/>
    </source>
</evidence>
<dbReference type="Gene3D" id="3.40.50.720">
    <property type="entry name" value="NAD(P)-binding Rossmann-like Domain"/>
    <property type="match status" value="1"/>
</dbReference>
<feature type="domain" description="NAD-glutamate dehydrogenase ACT2" evidence="5">
    <location>
        <begin position="405"/>
        <end position="492"/>
    </location>
</feature>
<dbReference type="Pfam" id="PF21073">
    <property type="entry name" value="GDH_HM1"/>
    <property type="match status" value="1"/>
</dbReference>
<dbReference type="PANTHER" id="PTHR43403">
    <property type="entry name" value="NAD-SPECIFIC GLUTAMATE DEHYDROGENASE"/>
    <property type="match status" value="1"/>
</dbReference>
<dbReference type="Pfam" id="PF21074">
    <property type="entry name" value="GDH_C"/>
    <property type="match status" value="1"/>
</dbReference>
<sequence length="1611" mass="174221">MPEQADRLKDERIAQAAGLAAQRLSGTQAEAAARFVQLFARNMAPEDVAAFAPEDLYGAALSLLAFAGQRPAGSAKVRVLSPRADSEGWSCRHAVVEIVNDDMPFLVDSLVAELQRQEVAVHLVVHPVIAVEREGERLVSVGTGQARESMMHIEIATQADPARHEQIRASLLEVLADVRRAVTDWPAMRERMAAAQKTLAAEGGSLPADERAEADAFLDWLVHNHFTFLGCRDYAFGVADDNGAGIAIVPGSGLGVLAEEAAPLFDGLRHFTALPAEVQDFLRQPTALVVTKASHRARVHRAAPMDVIAVKRFDQSGVPTGLSVFTGLYTSQAYSGSSRTIPILRRKVLRVIDRAGFDPRSHDGKALQHILDTYPRDELFQIDEATLFAIARGIMHLEERPRVALFVRPDPFERFVSCLVYVPRDRFDTALRQRFQAILAAAFAGEVVSFNTHLGESALARVHFVVRTTPGAIPAYSADEIEKLLTESGRSWRDRLKEALDARMGETEVQATLAHWGDAFPAGYRERFSASVAVTEIDRALEARARGLALHLFRPVEMPAAEVRLKVYHPDAAMPLSDIIPVLENLGFRVLNEIPDTLRPADGGSAVWIHDFGLSAPDGADLDIEALRPLIEDGFRAVWTALASNDGFNRLIRVARLSWPEARILRLYARYLRQVGFPLSQAFVEDTLVAQPRLARLLVNLFTARFNPAAATDRLTRAAGVVEAIEHALDAVQSLEEDRTLRAFLTLMRATLRTNHYQQDADGRPKTYLSVKLDSQAIDFLPLPKPMVEVFVHSPRTEAIHLRGGKVARGGIRWSDRREDFRTEILGLMKAQMVKNAVIVPVGSKGGFVVKQPPATGGREALQAEVVHCYRTLMQGLLDITDNLVDGAVVPPADVVRHDQDDPYLVVAADKGTATFSDIANGIAGQYGFWLGDAFASGGSKGYDHKAMGITARGAWEAVKRHFREAGTDIQTTAFTVVGVGDMSGDVFGNGMLQSRAIRLLAAFDHRHIFIDPKPDAERSYEERQRLFALPRSSWADYDRSLISAGGGVFERSAKSVAVSPEIGQLLGIGRERVTPAELMRAILQADADLLWFGGIGTFIKAAEESHADAGDKANDAIRIDGAEVRARVIGEGANLGVTQRGRIEYALKGAGGKGGAINTDAIDNSAGVDTSDHEVNIKILLDAVAAAGDLTGKQRDRLLVEMTDEVAGLVLRHNYLQTQALTVEQAEAPVLLAAHGRAMQAFEQRARLDRAVELLPDRAGLARRAQDKAGLTRPELAVLLAYSKMAMFNAIVASPLPDDPGLDDDLLDYFPQPIEDRLPDACRSHRLRREIVATVVTNALVNRAGIAFASSVADATGADWADIARAWLAARDIFRLDAYWAAVEALDGQVPAGTQTGLLLTARQLVEAAMPHLLAAVARDPSLGSVVARYASGAAAVEADLASLLPADQAQALAVRIAAIADSGVPEDLARQAAAFERLAAALPIADRAATAGAPFERVARLHFAIDARFHLDRLMAAADAIADGDAWARRAASAAREDLAHAQDDLLSGVLAMAGADGDPSAALAEWSAAHAQAVQRIDALSAELEAQPRIDLAMLTVATRSLRSAVDV</sequence>
<dbReference type="GO" id="GO:0004069">
    <property type="term" value="F:L-aspartate:2-oxoglutarate aminotransferase activity"/>
    <property type="evidence" value="ECO:0007669"/>
    <property type="project" value="InterPro"/>
</dbReference>
<dbReference type="PANTHER" id="PTHR43403:SF1">
    <property type="entry name" value="NAD-SPECIFIC GLUTAMATE DEHYDROGENASE"/>
    <property type="match status" value="1"/>
</dbReference>
<dbReference type="Pfam" id="PF21078">
    <property type="entry name" value="GDH_HM3"/>
    <property type="match status" value="1"/>
</dbReference>
<protein>
    <submittedName>
        <fullName evidence="7">Glutamate dehydrogenase (NAD)</fullName>
    </submittedName>
</protein>
<dbReference type="InterPro" id="IPR028971">
    <property type="entry name" value="NAD-GDH_cat"/>
</dbReference>
<dbReference type="PIRSF" id="PIRSF036761">
    <property type="entry name" value="GDH_Mll4104"/>
    <property type="match status" value="1"/>
</dbReference>
<evidence type="ECO:0000259" key="3">
    <source>
        <dbReference type="Pfam" id="PF21074"/>
    </source>
</evidence>
<dbReference type="InterPro" id="IPR049058">
    <property type="entry name" value="NAD_Glu_DH_HM2"/>
</dbReference>
<evidence type="ECO:0000259" key="4">
    <source>
        <dbReference type="Pfam" id="PF21075"/>
    </source>
</evidence>
<gene>
    <name evidence="7" type="ORF">EDC65_2890</name>
</gene>
<dbReference type="Pfam" id="PF21076">
    <property type="entry name" value="GDH_ACT2"/>
    <property type="match status" value="1"/>
</dbReference>
<dbReference type="SUPFAM" id="SSF53223">
    <property type="entry name" value="Aminoacid dehydrogenase-like, N-terminal domain"/>
    <property type="match status" value="1"/>
</dbReference>
<dbReference type="GO" id="GO:0004352">
    <property type="term" value="F:glutamate dehydrogenase (NAD+) activity"/>
    <property type="evidence" value="ECO:0007669"/>
    <property type="project" value="InterPro"/>
</dbReference>
<proteinExistence type="predicted"/>
<dbReference type="InterPro" id="IPR046346">
    <property type="entry name" value="Aminoacid_DH-like_N_sf"/>
</dbReference>
<evidence type="ECO:0000259" key="5">
    <source>
        <dbReference type="Pfam" id="PF21076"/>
    </source>
</evidence>
<evidence type="ECO:0000313" key="7">
    <source>
        <dbReference type="EMBL" id="ROP91030.1"/>
    </source>
</evidence>
<comment type="caution">
    <text evidence="7">The sequence shown here is derived from an EMBL/GenBank/DDBJ whole genome shotgun (WGS) entry which is preliminary data.</text>
</comment>
<dbReference type="GO" id="GO:0006538">
    <property type="term" value="P:L-glutamate catabolic process"/>
    <property type="evidence" value="ECO:0007669"/>
    <property type="project" value="InterPro"/>
</dbReference>
<evidence type="ECO:0000259" key="2">
    <source>
        <dbReference type="Pfam" id="PF05088"/>
    </source>
</evidence>
<dbReference type="InterPro" id="IPR049064">
    <property type="entry name" value="NAD_Glu_DH_ACT3"/>
</dbReference>